<protein>
    <submittedName>
        <fullName evidence="1">Uncharacterized protein</fullName>
    </submittedName>
</protein>
<comment type="caution">
    <text evidence="1">The sequence shown here is derived from an EMBL/GenBank/DDBJ whole genome shotgun (WGS) entry which is preliminary data.</text>
</comment>
<gene>
    <name evidence="1" type="ORF">Q604_UNBC03327G0001</name>
</gene>
<accession>W1YJH1</accession>
<proteinExistence type="predicted"/>
<name>W1YJH1_9ZZZZ</name>
<feature type="non-terminal residue" evidence="1">
    <location>
        <position position="1"/>
    </location>
</feature>
<dbReference type="AlphaFoldDB" id="W1YJH1"/>
<organism evidence="1">
    <name type="scientific">human gut metagenome</name>
    <dbReference type="NCBI Taxonomy" id="408170"/>
    <lineage>
        <taxon>unclassified sequences</taxon>
        <taxon>metagenomes</taxon>
        <taxon>organismal metagenomes</taxon>
    </lineage>
</organism>
<sequence length="86" mass="9196">ALRPASQQIPVIAAEMERSSAAGRVLVLTSTSEGMSVSLWRGDGTRLLDTTPDVLAAFAVRDPWGRTWVSTVPYFGATSKPSPPRP</sequence>
<dbReference type="EMBL" id="AZMM01003327">
    <property type="protein sequence ID" value="ETJ42698.1"/>
    <property type="molecule type" value="Genomic_DNA"/>
</dbReference>
<reference evidence="1" key="1">
    <citation type="submission" date="2013-12" db="EMBL/GenBank/DDBJ databases">
        <title>A Varibaculum cambriense genome reconstructed from a premature infant gut community with otherwise low bacterial novelty that shifts toward anaerobic metabolism during the third week of life.</title>
        <authorList>
            <person name="Brown C.T."/>
            <person name="Sharon I."/>
            <person name="Thomas B.C."/>
            <person name="Castelle C.J."/>
            <person name="Morowitz M.J."/>
            <person name="Banfield J.F."/>
        </authorList>
    </citation>
    <scope>NUCLEOTIDE SEQUENCE</scope>
</reference>
<evidence type="ECO:0000313" key="1">
    <source>
        <dbReference type="EMBL" id="ETJ42698.1"/>
    </source>
</evidence>